<keyword evidence="6" id="KW-0479">Metal-binding</keyword>
<dbReference type="FunFam" id="3.40.50.300:FF:000014">
    <property type="entry name" value="DNA polymerase III subunit gamma/tau"/>
    <property type="match status" value="1"/>
</dbReference>
<dbReference type="Gene3D" id="1.10.8.60">
    <property type="match status" value="1"/>
</dbReference>
<evidence type="ECO:0000256" key="10">
    <source>
        <dbReference type="ARBA" id="ARBA00022932"/>
    </source>
</evidence>
<dbReference type="CDD" id="cd18137">
    <property type="entry name" value="HLD_clamp_pol_III_gamma_tau"/>
    <property type="match status" value="1"/>
</dbReference>
<dbReference type="Pfam" id="PF20964">
    <property type="entry name" value="DnaX_C"/>
    <property type="match status" value="1"/>
</dbReference>
<evidence type="ECO:0000256" key="8">
    <source>
        <dbReference type="ARBA" id="ARBA00022833"/>
    </source>
</evidence>
<dbReference type="InterPro" id="IPR045085">
    <property type="entry name" value="HLD_clamp_pol_III_gamma_tau"/>
</dbReference>
<dbReference type="SUPFAM" id="SSF52540">
    <property type="entry name" value="P-loop containing nucleoside triphosphate hydrolases"/>
    <property type="match status" value="1"/>
</dbReference>
<dbReference type="CDD" id="cd00009">
    <property type="entry name" value="AAA"/>
    <property type="match status" value="1"/>
</dbReference>
<dbReference type="Gene3D" id="1.20.272.10">
    <property type="match status" value="1"/>
</dbReference>
<dbReference type="PANTHER" id="PTHR11669:SF0">
    <property type="entry name" value="PROTEIN STICHEL-LIKE 2"/>
    <property type="match status" value="1"/>
</dbReference>
<keyword evidence="10" id="KW-0239">DNA-directed DNA polymerase</keyword>
<dbReference type="Pfam" id="PF12169">
    <property type="entry name" value="DNA_pol3_gamma3"/>
    <property type="match status" value="1"/>
</dbReference>
<dbReference type="GO" id="GO:0009360">
    <property type="term" value="C:DNA polymerase III complex"/>
    <property type="evidence" value="ECO:0007669"/>
    <property type="project" value="InterPro"/>
</dbReference>
<feature type="region of interest" description="Disordered" evidence="12">
    <location>
        <begin position="545"/>
        <end position="580"/>
    </location>
</feature>
<protein>
    <recommendedName>
        <fullName evidence="2">DNA-directed DNA polymerase</fullName>
        <ecNumber evidence="2">2.7.7.7</ecNumber>
    </recommendedName>
</protein>
<dbReference type="Gene3D" id="3.40.50.300">
    <property type="entry name" value="P-loop containing nucleotide triphosphate hydrolases"/>
    <property type="match status" value="1"/>
</dbReference>
<dbReference type="EMBL" id="PZZP01000002">
    <property type="protein sequence ID" value="PTM56951.1"/>
    <property type="molecule type" value="Genomic_DNA"/>
</dbReference>
<keyword evidence="8" id="KW-0862">Zinc</keyword>
<evidence type="ECO:0000256" key="5">
    <source>
        <dbReference type="ARBA" id="ARBA00022705"/>
    </source>
</evidence>
<dbReference type="GO" id="GO:0006261">
    <property type="term" value="P:DNA-templated DNA replication"/>
    <property type="evidence" value="ECO:0007669"/>
    <property type="project" value="TreeGrafter"/>
</dbReference>
<dbReference type="FunFam" id="1.10.8.60:FF:000013">
    <property type="entry name" value="DNA polymerase III subunit gamma/tau"/>
    <property type="match status" value="1"/>
</dbReference>
<dbReference type="InterPro" id="IPR012763">
    <property type="entry name" value="DNA_pol_III_sug/sutau_N"/>
</dbReference>
<dbReference type="SUPFAM" id="SSF48019">
    <property type="entry name" value="post-AAA+ oligomerization domain-like"/>
    <property type="match status" value="1"/>
</dbReference>
<evidence type="ECO:0000256" key="12">
    <source>
        <dbReference type="SAM" id="MobiDB-lite"/>
    </source>
</evidence>
<comment type="catalytic activity">
    <reaction evidence="11">
        <text>DNA(n) + a 2'-deoxyribonucleoside 5'-triphosphate = DNA(n+1) + diphosphate</text>
        <dbReference type="Rhea" id="RHEA:22508"/>
        <dbReference type="Rhea" id="RHEA-COMP:17339"/>
        <dbReference type="Rhea" id="RHEA-COMP:17340"/>
        <dbReference type="ChEBI" id="CHEBI:33019"/>
        <dbReference type="ChEBI" id="CHEBI:61560"/>
        <dbReference type="ChEBI" id="CHEBI:173112"/>
        <dbReference type="EC" id="2.7.7.7"/>
    </reaction>
</comment>
<dbReference type="Proteomes" id="UP000241639">
    <property type="component" value="Unassembled WGS sequence"/>
</dbReference>
<evidence type="ECO:0000256" key="2">
    <source>
        <dbReference type="ARBA" id="ARBA00012417"/>
    </source>
</evidence>
<dbReference type="Pfam" id="PF22608">
    <property type="entry name" value="DNAX_ATPase_lid"/>
    <property type="match status" value="1"/>
</dbReference>
<proteinExistence type="inferred from homology"/>
<gene>
    <name evidence="14" type="ORF">C8J48_3284</name>
</gene>
<evidence type="ECO:0000256" key="9">
    <source>
        <dbReference type="ARBA" id="ARBA00022840"/>
    </source>
</evidence>
<dbReference type="RefSeq" id="WP_107728228.1">
    <property type="nucleotide sequence ID" value="NZ_PZZP01000002.1"/>
</dbReference>
<name>A0A2T4Z4X3_9BACL</name>
<dbReference type="NCBIfam" id="TIGR02397">
    <property type="entry name" value="dnaX_nterm"/>
    <property type="match status" value="1"/>
</dbReference>
<dbReference type="Pfam" id="PF13177">
    <property type="entry name" value="DNA_pol3_delta2"/>
    <property type="match status" value="1"/>
</dbReference>
<dbReference type="AlphaFoldDB" id="A0A2T4Z4X3"/>
<keyword evidence="7" id="KW-0547">Nucleotide-binding</keyword>
<feature type="region of interest" description="Disordered" evidence="12">
    <location>
        <begin position="396"/>
        <end position="447"/>
    </location>
</feature>
<evidence type="ECO:0000256" key="6">
    <source>
        <dbReference type="ARBA" id="ARBA00022723"/>
    </source>
</evidence>
<comment type="similarity">
    <text evidence="1">Belongs to the DnaX/STICHEL family.</text>
</comment>
<dbReference type="PANTHER" id="PTHR11669">
    <property type="entry name" value="REPLICATION FACTOR C / DNA POLYMERASE III GAMMA-TAU SUBUNIT"/>
    <property type="match status" value="1"/>
</dbReference>
<dbReference type="InterPro" id="IPR027417">
    <property type="entry name" value="P-loop_NTPase"/>
</dbReference>
<evidence type="ECO:0000259" key="13">
    <source>
        <dbReference type="SMART" id="SM00382"/>
    </source>
</evidence>
<dbReference type="InterPro" id="IPR008921">
    <property type="entry name" value="DNA_pol3_clamp-load_cplx_C"/>
</dbReference>
<dbReference type="InterPro" id="IPR050238">
    <property type="entry name" value="DNA_Rep/Repair_Clamp_Loader"/>
</dbReference>
<dbReference type="GO" id="GO:0003677">
    <property type="term" value="F:DNA binding"/>
    <property type="evidence" value="ECO:0007669"/>
    <property type="project" value="InterPro"/>
</dbReference>
<evidence type="ECO:0000256" key="7">
    <source>
        <dbReference type="ARBA" id="ARBA00022741"/>
    </source>
</evidence>
<dbReference type="InterPro" id="IPR048448">
    <property type="entry name" value="DnaX-like_C"/>
</dbReference>
<keyword evidence="3" id="KW-0808">Transferase</keyword>
<reference evidence="14 15" key="1">
    <citation type="submission" date="2018-04" db="EMBL/GenBank/DDBJ databases">
        <title>Genomic Encyclopedia of Archaeal and Bacterial Type Strains, Phase II (KMG-II): from individual species to whole genera.</title>
        <authorList>
            <person name="Goeker M."/>
        </authorList>
    </citation>
    <scope>NUCLEOTIDE SEQUENCE [LARGE SCALE GENOMIC DNA]</scope>
    <source>
        <strain evidence="14 15">DSM 45169</strain>
    </source>
</reference>
<evidence type="ECO:0000256" key="4">
    <source>
        <dbReference type="ARBA" id="ARBA00022695"/>
    </source>
</evidence>
<evidence type="ECO:0000256" key="1">
    <source>
        <dbReference type="ARBA" id="ARBA00006360"/>
    </source>
</evidence>
<comment type="caution">
    <text evidence="14">The sequence shown here is derived from an EMBL/GenBank/DDBJ whole genome shotgun (WGS) entry which is preliminary data.</text>
</comment>
<dbReference type="NCBIfam" id="NF004046">
    <property type="entry name" value="PRK05563.1"/>
    <property type="match status" value="1"/>
</dbReference>
<evidence type="ECO:0000313" key="15">
    <source>
        <dbReference type="Proteomes" id="UP000241639"/>
    </source>
</evidence>
<keyword evidence="15" id="KW-1185">Reference proteome</keyword>
<dbReference type="InterPro" id="IPR001270">
    <property type="entry name" value="ClpA/B"/>
</dbReference>
<keyword evidence="9" id="KW-0067">ATP-binding</keyword>
<accession>A0A2T4Z4X3</accession>
<dbReference type="PRINTS" id="PR00300">
    <property type="entry name" value="CLPPROTEASEA"/>
</dbReference>
<evidence type="ECO:0000256" key="11">
    <source>
        <dbReference type="ARBA" id="ARBA00049244"/>
    </source>
</evidence>
<dbReference type="OrthoDB" id="9810148at2"/>
<evidence type="ECO:0000256" key="3">
    <source>
        <dbReference type="ARBA" id="ARBA00022679"/>
    </source>
</evidence>
<dbReference type="EC" id="2.7.7.7" evidence="2"/>
<dbReference type="InterPro" id="IPR022754">
    <property type="entry name" value="DNA_pol_III_gamma-3"/>
</dbReference>
<organism evidence="14 15">
    <name type="scientific">Desmospora activa DSM 45169</name>
    <dbReference type="NCBI Taxonomy" id="1121389"/>
    <lineage>
        <taxon>Bacteria</taxon>
        <taxon>Bacillati</taxon>
        <taxon>Bacillota</taxon>
        <taxon>Bacilli</taxon>
        <taxon>Bacillales</taxon>
        <taxon>Thermoactinomycetaceae</taxon>
        <taxon>Desmospora</taxon>
    </lineage>
</organism>
<feature type="compositionally biased region" description="Low complexity" evidence="12">
    <location>
        <begin position="405"/>
        <end position="425"/>
    </location>
</feature>
<sequence length="595" mass="65404">MSYRALYRVWRSQTFADLIGQEHVTKTLTNALAEGHFSHAYLFSGPRGTGKTSTAKIMAKAINCLNGPSPEPCNECEACRKITTGSLMDVVEIDAASNRGVDEIRDLRDKVKYAPSEVRYKVYIVDEVHMLTTEAFNALLKTLEEPPEHVVFILATTEPHKLPATIISRCQRFSFRRISLAAILQRLRMICEAQNVAAEDAALTVIAQAADGGMRDALSLLDQVMAFADDGKISEEAVLAVTGSASRQSLAAIVAGILEQKPSDCLERVDRLLNEGLEAERLIHDLIHLTRDLMLIRTAPDLQEIEQRLGGDAILEQLATQSSAVRLGRVLERLIYTQQQMKWAAQPRILLEVALVDLTQCPPDSTEAAAGKETDDVQEIARLKEELRQLRQQWEEWKGGRSHLPTSAPTSAPADASPPASVSSPNPKKKVQPSRPRPAPVAKGEVASMLARSTPERLQRLKGLWPEVLGRVKERKITVHAWLIDGEPVAAAEDAVLIAFRNAIHRDTTEREGNKGLIEEVLQEVMGSSQRLITVMKEEFDAIQPVEQAAPPVTSTTSSKGESADSVAGGQGERDDDPVKQAIDFFGKDMIEITD</sequence>
<dbReference type="SMART" id="SM00382">
    <property type="entry name" value="AAA"/>
    <property type="match status" value="1"/>
</dbReference>
<evidence type="ECO:0000313" key="14">
    <source>
        <dbReference type="EMBL" id="PTM56951.1"/>
    </source>
</evidence>
<dbReference type="GO" id="GO:0005524">
    <property type="term" value="F:ATP binding"/>
    <property type="evidence" value="ECO:0007669"/>
    <property type="project" value="UniProtKB-KW"/>
</dbReference>
<keyword evidence="4" id="KW-0548">Nucleotidyltransferase</keyword>
<feature type="domain" description="AAA+ ATPase" evidence="13">
    <location>
        <begin position="37"/>
        <end position="179"/>
    </location>
</feature>
<dbReference type="InterPro" id="IPR003593">
    <property type="entry name" value="AAA+_ATPase"/>
</dbReference>
<keyword evidence="5" id="KW-0235">DNA replication</keyword>
<dbReference type="GO" id="GO:0003887">
    <property type="term" value="F:DNA-directed DNA polymerase activity"/>
    <property type="evidence" value="ECO:0007669"/>
    <property type="project" value="UniProtKB-KW"/>
</dbReference>
<dbReference type="GO" id="GO:0046872">
    <property type="term" value="F:metal ion binding"/>
    <property type="evidence" value="ECO:0007669"/>
    <property type="project" value="UniProtKB-KW"/>
</dbReference>